<proteinExistence type="predicted"/>
<dbReference type="PANTHER" id="PTHR30273:SF2">
    <property type="entry name" value="PROTEIN FECR"/>
    <property type="match status" value="1"/>
</dbReference>
<dbReference type="PIRSF" id="PIRSF018266">
    <property type="entry name" value="FecR"/>
    <property type="match status" value="1"/>
</dbReference>
<dbReference type="Gene3D" id="3.55.50.30">
    <property type="match status" value="1"/>
</dbReference>
<accession>A0A1S7R8U7</accession>
<dbReference type="Gene3D" id="2.60.120.1440">
    <property type="match status" value="1"/>
</dbReference>
<dbReference type="InterPro" id="IPR032623">
    <property type="entry name" value="FecR_N"/>
</dbReference>
<dbReference type="PANTHER" id="PTHR30273">
    <property type="entry name" value="PERIPLASMIC SIGNAL SENSOR AND SIGMA FACTOR ACTIVATOR FECR-RELATED"/>
    <property type="match status" value="1"/>
</dbReference>
<keyword evidence="1" id="KW-0812">Transmembrane</keyword>
<dbReference type="InterPro" id="IPR006860">
    <property type="entry name" value="FecR"/>
</dbReference>
<dbReference type="Proteomes" id="UP000191897">
    <property type="component" value="Unassembled WGS sequence"/>
</dbReference>
<gene>
    <name evidence="4" type="ORF">AGR4C_Lc120128</name>
</gene>
<sequence length="322" mass="35273">MNERPDGLKDDGLTDDGLVEEAALWVARMQSKDATEAERAAFHVWLRADAAHAAAYEEMQSLWGELAEIDLAPAERQKRRGARRAMLAGLAGLCLIGLAALFAEKSGLKDRWQADYYTGIGETRVLALEDGSRISLNTDTAIAVHYSQKERRITLLRGEAYFDVAKNPERPFIVEDGALTAKALGTHYSVRTGNGALPQEVQVEEGRVEVTTGAEVAVLTPGEAVTLGGDGRLVRARKDVANSMAWREGKLVFSGQPLREVLDILSQYRRGRIVILDEAAAKQRVSGIFDLKDTDQALIILEESLPVSVSRLSGMLVFVRSR</sequence>
<organism evidence="4 5">
    <name type="scientific">Agrobacterium tumefaciens str. Kerr 14</name>
    <dbReference type="NCBI Taxonomy" id="1183424"/>
    <lineage>
        <taxon>Bacteria</taxon>
        <taxon>Pseudomonadati</taxon>
        <taxon>Pseudomonadota</taxon>
        <taxon>Alphaproteobacteria</taxon>
        <taxon>Hyphomicrobiales</taxon>
        <taxon>Rhizobiaceae</taxon>
        <taxon>Rhizobium/Agrobacterium group</taxon>
        <taxon>Agrobacterium</taxon>
        <taxon>Agrobacterium tumefaciens complex</taxon>
    </lineage>
</organism>
<feature type="transmembrane region" description="Helical" evidence="1">
    <location>
        <begin position="85"/>
        <end position="103"/>
    </location>
</feature>
<feature type="domain" description="FecR N-terminal" evidence="3">
    <location>
        <begin position="20"/>
        <end position="62"/>
    </location>
</feature>
<dbReference type="EMBL" id="FBWC01000022">
    <property type="protein sequence ID" value="CUX48754.1"/>
    <property type="molecule type" value="Genomic_DNA"/>
</dbReference>
<name>A0A1S7R8U7_AGRTU</name>
<dbReference type="AlphaFoldDB" id="A0A1S7R8U7"/>
<protein>
    <submittedName>
        <fullName evidence="4">FecR iron sensor protein</fullName>
    </submittedName>
</protein>
<evidence type="ECO:0000259" key="3">
    <source>
        <dbReference type="Pfam" id="PF16220"/>
    </source>
</evidence>
<keyword evidence="1" id="KW-0472">Membrane</keyword>
<reference evidence="4 5" key="1">
    <citation type="submission" date="2016-01" db="EMBL/GenBank/DDBJ databases">
        <authorList>
            <person name="Oliw E.H."/>
        </authorList>
    </citation>
    <scope>NUCLEOTIDE SEQUENCE [LARGE SCALE GENOMIC DNA]</scope>
    <source>
        <strain evidence="4 5">Kerr 14</strain>
    </source>
</reference>
<dbReference type="Pfam" id="PF16220">
    <property type="entry name" value="DUF4880"/>
    <property type="match status" value="1"/>
</dbReference>
<evidence type="ECO:0000256" key="1">
    <source>
        <dbReference type="SAM" id="Phobius"/>
    </source>
</evidence>
<dbReference type="RefSeq" id="WP_080867311.1">
    <property type="nucleotide sequence ID" value="NZ_LT009731.1"/>
</dbReference>
<keyword evidence="1" id="KW-1133">Transmembrane helix</keyword>
<evidence type="ECO:0000313" key="5">
    <source>
        <dbReference type="Proteomes" id="UP000191897"/>
    </source>
</evidence>
<evidence type="ECO:0000259" key="2">
    <source>
        <dbReference type="Pfam" id="PF04773"/>
    </source>
</evidence>
<feature type="domain" description="FecR protein" evidence="2">
    <location>
        <begin position="115"/>
        <end position="209"/>
    </location>
</feature>
<dbReference type="Pfam" id="PF04773">
    <property type="entry name" value="FecR"/>
    <property type="match status" value="1"/>
</dbReference>
<evidence type="ECO:0000313" key="4">
    <source>
        <dbReference type="EMBL" id="CUX48754.1"/>
    </source>
</evidence>
<dbReference type="InterPro" id="IPR012373">
    <property type="entry name" value="Ferrdict_sens_TM"/>
</dbReference>
<dbReference type="GO" id="GO:0016989">
    <property type="term" value="F:sigma factor antagonist activity"/>
    <property type="evidence" value="ECO:0007669"/>
    <property type="project" value="TreeGrafter"/>
</dbReference>